<accession>A0A3M9XQM7</accession>
<sequence length="78" mass="8563">MANIVDKNGNRTSVERAVRSALDNTSWGLGQMEGLSEKIENLQNVVAKLVDEGVSDQRINNAALRDILGYGADFERVE</sequence>
<dbReference type="AlphaFoldDB" id="A0A3M9XQM7"/>
<protein>
    <submittedName>
        <fullName evidence="1">Uncharacterized protein</fullName>
    </submittedName>
</protein>
<organism evidence="1 2">
    <name type="scientific">Methylocystis hirsuta</name>
    <dbReference type="NCBI Taxonomy" id="369798"/>
    <lineage>
        <taxon>Bacteria</taxon>
        <taxon>Pseudomonadati</taxon>
        <taxon>Pseudomonadota</taxon>
        <taxon>Alphaproteobacteria</taxon>
        <taxon>Hyphomicrobiales</taxon>
        <taxon>Methylocystaceae</taxon>
        <taxon>Methylocystis</taxon>
    </lineage>
</organism>
<evidence type="ECO:0000313" key="2">
    <source>
        <dbReference type="Proteomes" id="UP000268623"/>
    </source>
</evidence>
<dbReference type="EMBL" id="QWDD01000001">
    <property type="protein sequence ID" value="RNJ49408.1"/>
    <property type="molecule type" value="Genomic_DNA"/>
</dbReference>
<name>A0A3M9XQM7_9HYPH</name>
<proteinExistence type="predicted"/>
<comment type="caution">
    <text evidence="1">The sequence shown here is derived from an EMBL/GenBank/DDBJ whole genome shotgun (WGS) entry which is preliminary data.</text>
</comment>
<gene>
    <name evidence="1" type="ORF">D1O30_07120</name>
</gene>
<dbReference type="RefSeq" id="WP_123175374.1">
    <property type="nucleotide sequence ID" value="NZ_QWDD01000001.1"/>
</dbReference>
<dbReference type="Proteomes" id="UP000268623">
    <property type="component" value="Unassembled WGS sequence"/>
</dbReference>
<reference evidence="1 2" key="1">
    <citation type="submission" date="2018-08" db="EMBL/GenBank/DDBJ databases">
        <title>Genome sequence of Methylocystis hirsuta CSC1, a methanotroph able to accumulate PHAs.</title>
        <authorList>
            <person name="Bordel S."/>
            <person name="Rodriguez E."/>
            <person name="Gancedo J."/>
            <person name="Munoz R."/>
        </authorList>
    </citation>
    <scope>NUCLEOTIDE SEQUENCE [LARGE SCALE GENOMIC DNA]</scope>
    <source>
        <strain evidence="1 2">CSC1</strain>
    </source>
</reference>
<evidence type="ECO:0000313" key="1">
    <source>
        <dbReference type="EMBL" id="RNJ49408.1"/>
    </source>
</evidence>
<keyword evidence="2" id="KW-1185">Reference proteome</keyword>